<evidence type="ECO:0000256" key="1">
    <source>
        <dbReference type="SAM" id="MobiDB-lite"/>
    </source>
</evidence>
<proteinExistence type="predicted"/>
<protein>
    <submittedName>
        <fullName evidence="2">Unannotated protein</fullName>
    </submittedName>
</protein>
<reference evidence="2" key="1">
    <citation type="submission" date="2020-05" db="EMBL/GenBank/DDBJ databases">
        <authorList>
            <person name="Chiriac C."/>
            <person name="Salcher M."/>
            <person name="Ghai R."/>
            <person name="Kavagutti S V."/>
        </authorList>
    </citation>
    <scope>NUCLEOTIDE SEQUENCE</scope>
</reference>
<sequence>MAPSSVRTRTATSVDEPPFVSHIFWPVSDQPSPSRTALEVMAETSEPQPGSLIENAPRTSPVAIRGR</sequence>
<feature type="region of interest" description="Disordered" evidence="1">
    <location>
        <begin position="43"/>
        <end position="67"/>
    </location>
</feature>
<name>A0A6J6SKH6_9ZZZZ</name>
<evidence type="ECO:0000313" key="2">
    <source>
        <dbReference type="EMBL" id="CAB4735476.1"/>
    </source>
</evidence>
<accession>A0A6J6SKH6</accession>
<dbReference type="EMBL" id="CAEZYW010000049">
    <property type="protein sequence ID" value="CAB4735476.1"/>
    <property type="molecule type" value="Genomic_DNA"/>
</dbReference>
<gene>
    <name evidence="2" type="ORF">UFOPK2786_00461</name>
</gene>
<dbReference type="AlphaFoldDB" id="A0A6J6SKH6"/>
<organism evidence="2">
    <name type="scientific">freshwater metagenome</name>
    <dbReference type="NCBI Taxonomy" id="449393"/>
    <lineage>
        <taxon>unclassified sequences</taxon>
        <taxon>metagenomes</taxon>
        <taxon>ecological metagenomes</taxon>
    </lineage>
</organism>